<dbReference type="InterPro" id="IPR001789">
    <property type="entry name" value="Sig_transdc_resp-reg_receiver"/>
</dbReference>
<feature type="modified residue" description="4-aspartylphosphate" evidence="7">
    <location>
        <position position="704"/>
    </location>
</feature>
<evidence type="ECO:0000256" key="3">
    <source>
        <dbReference type="ARBA" id="ARBA00022553"/>
    </source>
</evidence>
<evidence type="ECO:0000256" key="4">
    <source>
        <dbReference type="ARBA" id="ARBA00023015"/>
    </source>
</evidence>
<reference evidence="15" key="1">
    <citation type="journal article" date="2019" name="Int. J. Syst. Evol. Microbiol.">
        <title>The Global Catalogue of Microorganisms (GCM) 10K type strain sequencing project: providing services to taxonomists for standard genome sequencing and annotation.</title>
        <authorList>
            <consortium name="The Broad Institute Genomics Platform"/>
            <consortium name="The Broad Institute Genome Sequencing Center for Infectious Disease"/>
            <person name="Wu L."/>
            <person name="Ma J."/>
        </authorList>
    </citation>
    <scope>NUCLEOTIDE SEQUENCE [LARGE SCALE GENOMIC DNA]</scope>
    <source>
        <strain evidence="15">CCUG 62221</strain>
    </source>
</reference>
<evidence type="ECO:0000256" key="8">
    <source>
        <dbReference type="PROSITE-ProRule" id="PRU00339"/>
    </source>
</evidence>
<dbReference type="SMART" id="SM00028">
    <property type="entry name" value="TPR"/>
    <property type="match status" value="4"/>
</dbReference>
<dbReference type="EC" id="2.7.13.3" evidence="2"/>
<dbReference type="Gene3D" id="1.10.287.130">
    <property type="match status" value="1"/>
</dbReference>
<keyword evidence="10" id="KW-1133">Transmembrane helix</keyword>
<dbReference type="SUPFAM" id="SSF47384">
    <property type="entry name" value="Homodimeric domain of signal transducing histidine kinase"/>
    <property type="match status" value="1"/>
</dbReference>
<dbReference type="InterPro" id="IPR003661">
    <property type="entry name" value="HisK_dim/P_dom"/>
</dbReference>
<feature type="domain" description="Response regulatory" evidence="13">
    <location>
        <begin position="656"/>
        <end position="771"/>
    </location>
</feature>
<evidence type="ECO:0000313" key="14">
    <source>
        <dbReference type="EMBL" id="MFD1292836.1"/>
    </source>
</evidence>
<keyword evidence="4" id="KW-0805">Transcription regulation</keyword>
<keyword evidence="3 7" id="KW-0597">Phosphoprotein</keyword>
<dbReference type="Pfam" id="PF12833">
    <property type="entry name" value="HTH_18"/>
    <property type="match status" value="1"/>
</dbReference>
<keyword evidence="10" id="KW-0812">Transmembrane</keyword>
<dbReference type="InterPro" id="IPR003594">
    <property type="entry name" value="HATPase_dom"/>
</dbReference>
<dbReference type="PROSITE" id="PS50109">
    <property type="entry name" value="HIS_KIN"/>
    <property type="match status" value="1"/>
</dbReference>
<gene>
    <name evidence="14" type="ORF">ACFQ5N_03215</name>
</gene>
<dbReference type="InterPro" id="IPR036890">
    <property type="entry name" value="HATPase_C_sf"/>
</dbReference>
<dbReference type="PANTHER" id="PTHR43547">
    <property type="entry name" value="TWO-COMPONENT HISTIDINE KINASE"/>
    <property type="match status" value="1"/>
</dbReference>
<keyword evidence="6" id="KW-0804">Transcription</keyword>
<evidence type="ECO:0000259" key="12">
    <source>
        <dbReference type="PROSITE" id="PS50109"/>
    </source>
</evidence>
<dbReference type="InterPro" id="IPR005467">
    <property type="entry name" value="His_kinase_dom"/>
</dbReference>
<feature type="repeat" description="TPR" evidence="8">
    <location>
        <begin position="164"/>
        <end position="197"/>
    </location>
</feature>
<dbReference type="Pfam" id="PF02518">
    <property type="entry name" value="HATPase_c"/>
    <property type="match status" value="1"/>
</dbReference>
<dbReference type="Gene3D" id="1.10.10.60">
    <property type="entry name" value="Homeodomain-like"/>
    <property type="match status" value="1"/>
</dbReference>
<proteinExistence type="predicted"/>
<feature type="repeat" description="TPR" evidence="8">
    <location>
        <begin position="124"/>
        <end position="157"/>
    </location>
</feature>
<evidence type="ECO:0000259" key="13">
    <source>
        <dbReference type="PROSITE" id="PS50110"/>
    </source>
</evidence>
<dbReference type="PROSITE" id="PS50005">
    <property type="entry name" value="TPR"/>
    <property type="match status" value="2"/>
</dbReference>
<sequence length="906" mass="103163">MSNTVAVLRDSSSSSEFIYNETHKKWERNAIKNHKLDSLVKQIEDLNNKGSEYRDNARFKDALIVHFNALQLAEEINDTVSIIRVLNSIGTDLRRTSSNIEASEYHYRAFELASYSNKNLKSKAIAMNGLGNIFLELQKPNEAAKYFEKSLAIEIELNSKLGQAINYANFGEVMRMKGDLNSALDFYQKSLEENKSIGSNIGIAICKNAIGSIYLAQQKTTESLKLIREAVSILENSKDAFHKLEMQVSLCKSLISLNQLKESKLLMQQIFETSKSINSYSSQQTAYELQTLLSKKQQEYKTALAAKELAIAYRDSTLTLNNEVKILEIENRYKNKEAVQQIKFLIKEKALIEKTNTNQRRIFILFSLLMSLIVVFTYFMYRSRKRVNLELKKVNQMKSRFFGNVSHEFRTPLTLIKGPLEKLLASKLTKNQKEDAKMMYRNTERLLYLVNQILNLSKIDTGKFKIKAQEANLANELKGISESFEYIAHTKKIAYTVDILNSDNVWYDIEIVEMLLTNMLSNAFKFTPENGQITINGVKEAGNYKLNISNTVDEGVSKNINQFFDRFYTSGSSFQVGTGIGLSLVKELCSMYRAKVSVAQKDKNTIEFQLILPILKEHFNSSEISNEPVFLKKETAILKINSTDETSVDKNSKDEIMLIVEDNEDMRSYIASIFSDSYQIIEAKDGKEGVTLAQNYIPDIIVSDVMMPKVNGIELCNSLKTNSTTNHIPIILLTAASEEEMMLKGLNEMADDYITKPFAIKILKAKIQNLSKVRKTLAAKYREEIVLKPMNQLLKWGNNSFSETLKRVLENEITNPKFGIEEFCTIASMSRTQLHRKLKATTGMSATEFIRVHRVKNASELLKNKDVVISEVCFASGFESTSYFSKQFKIVFGCSPSEYQKKIQNS</sequence>
<evidence type="ECO:0000259" key="11">
    <source>
        <dbReference type="PROSITE" id="PS01124"/>
    </source>
</evidence>
<dbReference type="SMART" id="SM00388">
    <property type="entry name" value="HisKA"/>
    <property type="match status" value="1"/>
</dbReference>
<dbReference type="PRINTS" id="PR00032">
    <property type="entry name" value="HTHARAC"/>
</dbReference>
<evidence type="ECO:0000256" key="9">
    <source>
        <dbReference type="SAM" id="Coils"/>
    </source>
</evidence>
<comment type="catalytic activity">
    <reaction evidence="1">
        <text>ATP + protein L-histidine = ADP + protein N-phospho-L-histidine.</text>
        <dbReference type="EC" id="2.7.13.3"/>
    </reaction>
</comment>
<dbReference type="SUPFAM" id="SSF52172">
    <property type="entry name" value="CheY-like"/>
    <property type="match status" value="1"/>
</dbReference>
<evidence type="ECO:0000313" key="15">
    <source>
        <dbReference type="Proteomes" id="UP001597241"/>
    </source>
</evidence>
<evidence type="ECO:0000256" key="1">
    <source>
        <dbReference type="ARBA" id="ARBA00000085"/>
    </source>
</evidence>
<dbReference type="Pfam" id="PF00512">
    <property type="entry name" value="HisKA"/>
    <property type="match status" value="1"/>
</dbReference>
<feature type="transmembrane region" description="Helical" evidence="10">
    <location>
        <begin position="362"/>
        <end position="381"/>
    </location>
</feature>
<dbReference type="Gene3D" id="3.40.50.2300">
    <property type="match status" value="1"/>
</dbReference>
<evidence type="ECO:0000256" key="6">
    <source>
        <dbReference type="ARBA" id="ARBA00023163"/>
    </source>
</evidence>
<dbReference type="Gene3D" id="1.25.40.10">
    <property type="entry name" value="Tetratricopeptide repeat domain"/>
    <property type="match status" value="1"/>
</dbReference>
<dbReference type="InterPro" id="IPR020449">
    <property type="entry name" value="Tscrpt_reg_AraC-type_HTH"/>
</dbReference>
<comment type="caution">
    <text evidence="14">The sequence shown here is derived from an EMBL/GenBank/DDBJ whole genome shotgun (WGS) entry which is preliminary data.</text>
</comment>
<keyword evidence="5" id="KW-0238">DNA-binding</keyword>
<dbReference type="PROSITE" id="PS01124">
    <property type="entry name" value="HTH_ARAC_FAMILY_2"/>
    <property type="match status" value="1"/>
</dbReference>
<dbReference type="SMART" id="SM00448">
    <property type="entry name" value="REC"/>
    <property type="match status" value="1"/>
</dbReference>
<feature type="coiled-coil region" evidence="9">
    <location>
        <begin position="29"/>
        <end position="56"/>
    </location>
</feature>
<protein>
    <recommendedName>
        <fullName evidence="2">histidine kinase</fullName>
        <ecNumber evidence="2">2.7.13.3</ecNumber>
    </recommendedName>
</protein>
<dbReference type="Pfam" id="PF13424">
    <property type="entry name" value="TPR_12"/>
    <property type="match status" value="1"/>
</dbReference>
<dbReference type="Gene3D" id="3.30.565.10">
    <property type="entry name" value="Histidine kinase-like ATPase, C-terminal domain"/>
    <property type="match status" value="1"/>
</dbReference>
<dbReference type="InterPro" id="IPR018060">
    <property type="entry name" value="HTH_AraC"/>
</dbReference>
<feature type="domain" description="HTH araC/xylS-type" evidence="11">
    <location>
        <begin position="803"/>
        <end position="902"/>
    </location>
</feature>
<dbReference type="InterPro" id="IPR011990">
    <property type="entry name" value="TPR-like_helical_dom_sf"/>
</dbReference>
<dbReference type="EMBL" id="JBHTMV010000003">
    <property type="protein sequence ID" value="MFD1292836.1"/>
    <property type="molecule type" value="Genomic_DNA"/>
</dbReference>
<evidence type="ECO:0000256" key="10">
    <source>
        <dbReference type="SAM" id="Phobius"/>
    </source>
</evidence>
<dbReference type="InterPro" id="IPR009057">
    <property type="entry name" value="Homeodomain-like_sf"/>
</dbReference>
<evidence type="ECO:0000256" key="2">
    <source>
        <dbReference type="ARBA" id="ARBA00012438"/>
    </source>
</evidence>
<accession>A0ABW3WNL6</accession>
<dbReference type="SMART" id="SM00342">
    <property type="entry name" value="HTH_ARAC"/>
    <property type="match status" value="1"/>
</dbReference>
<dbReference type="SUPFAM" id="SSF46689">
    <property type="entry name" value="Homeodomain-like"/>
    <property type="match status" value="1"/>
</dbReference>
<keyword evidence="9" id="KW-0175">Coiled coil</keyword>
<name>A0ABW3WNL6_9FLAO</name>
<evidence type="ECO:0000256" key="5">
    <source>
        <dbReference type="ARBA" id="ARBA00023125"/>
    </source>
</evidence>
<dbReference type="PANTHER" id="PTHR43547:SF2">
    <property type="entry name" value="HYBRID SIGNAL TRANSDUCTION HISTIDINE KINASE C"/>
    <property type="match status" value="1"/>
</dbReference>
<dbReference type="InterPro" id="IPR019734">
    <property type="entry name" value="TPR_rpt"/>
</dbReference>
<dbReference type="InterPro" id="IPR036097">
    <property type="entry name" value="HisK_dim/P_sf"/>
</dbReference>
<dbReference type="Pfam" id="PF00072">
    <property type="entry name" value="Response_reg"/>
    <property type="match status" value="1"/>
</dbReference>
<dbReference type="InterPro" id="IPR011006">
    <property type="entry name" value="CheY-like_superfamily"/>
</dbReference>
<keyword evidence="15" id="KW-1185">Reference proteome</keyword>
<dbReference type="SUPFAM" id="SSF48452">
    <property type="entry name" value="TPR-like"/>
    <property type="match status" value="1"/>
</dbReference>
<organism evidence="14 15">
    <name type="scientific">Lutibacter holmesii</name>
    <dbReference type="NCBI Taxonomy" id="1137985"/>
    <lineage>
        <taxon>Bacteria</taxon>
        <taxon>Pseudomonadati</taxon>
        <taxon>Bacteroidota</taxon>
        <taxon>Flavobacteriia</taxon>
        <taxon>Flavobacteriales</taxon>
        <taxon>Flavobacteriaceae</taxon>
        <taxon>Lutibacter</taxon>
    </lineage>
</organism>
<feature type="domain" description="Histidine kinase" evidence="12">
    <location>
        <begin position="404"/>
        <end position="616"/>
    </location>
</feature>
<keyword evidence="8" id="KW-0802">TPR repeat</keyword>
<dbReference type="SUPFAM" id="SSF55874">
    <property type="entry name" value="ATPase domain of HSP90 chaperone/DNA topoisomerase II/histidine kinase"/>
    <property type="match status" value="1"/>
</dbReference>
<evidence type="ECO:0000256" key="7">
    <source>
        <dbReference type="PROSITE-ProRule" id="PRU00169"/>
    </source>
</evidence>
<keyword evidence="10" id="KW-0472">Membrane</keyword>
<dbReference type="PROSITE" id="PS50110">
    <property type="entry name" value="RESPONSE_REGULATORY"/>
    <property type="match status" value="1"/>
</dbReference>
<dbReference type="CDD" id="cd00082">
    <property type="entry name" value="HisKA"/>
    <property type="match status" value="1"/>
</dbReference>
<dbReference type="SMART" id="SM00387">
    <property type="entry name" value="HATPase_c"/>
    <property type="match status" value="1"/>
</dbReference>
<dbReference type="Proteomes" id="UP001597241">
    <property type="component" value="Unassembled WGS sequence"/>
</dbReference>